<evidence type="ECO:0008006" key="4">
    <source>
        <dbReference type="Google" id="ProtNLM"/>
    </source>
</evidence>
<feature type="compositionally biased region" description="Polar residues" evidence="1">
    <location>
        <begin position="10"/>
        <end position="20"/>
    </location>
</feature>
<proteinExistence type="predicted"/>
<protein>
    <recommendedName>
        <fullName evidence="4">Proteophosphoglycan 5</fullName>
    </recommendedName>
</protein>
<reference evidence="2 3" key="1">
    <citation type="submission" date="2015-07" db="EMBL/GenBank/DDBJ databases">
        <authorList>
            <person name="Cajimat M.N.B."/>
            <person name="Milazzo M.L."/>
            <person name="Fulhorst C.F."/>
        </authorList>
    </citation>
    <scope>NUCLEOTIDE SEQUENCE [LARGE SCALE GENOMIC DNA]</scope>
    <source>
        <strain evidence="2">Single colony</strain>
    </source>
</reference>
<dbReference type="EMBL" id="CWKI01000015">
    <property type="protein sequence ID" value="CTR11038.1"/>
    <property type="molecule type" value="Genomic_DNA"/>
</dbReference>
<feature type="region of interest" description="Disordered" evidence="1">
    <location>
        <begin position="1"/>
        <end position="20"/>
    </location>
</feature>
<gene>
    <name evidence="2" type="primary">FGENESH: predicted gene_15.180</name>
    <name evidence="2" type="ORF">BN2166_0068990</name>
</gene>
<dbReference type="AlphaFoldDB" id="A0A0K3CPX4"/>
<organism evidence="2 3">
    <name type="scientific">Rhodotorula toruloides</name>
    <name type="common">Yeast</name>
    <name type="synonym">Rhodosporidium toruloides</name>
    <dbReference type="NCBI Taxonomy" id="5286"/>
    <lineage>
        <taxon>Eukaryota</taxon>
        <taxon>Fungi</taxon>
        <taxon>Dikarya</taxon>
        <taxon>Basidiomycota</taxon>
        <taxon>Pucciniomycotina</taxon>
        <taxon>Microbotryomycetes</taxon>
        <taxon>Sporidiobolales</taxon>
        <taxon>Sporidiobolaceae</taxon>
        <taxon>Rhodotorula</taxon>
    </lineage>
</organism>
<evidence type="ECO:0000313" key="3">
    <source>
        <dbReference type="Proteomes" id="UP000199069"/>
    </source>
</evidence>
<dbReference type="Proteomes" id="UP000199069">
    <property type="component" value="Unassembled WGS sequence"/>
</dbReference>
<keyword evidence="3" id="KW-1185">Reference proteome</keyword>
<accession>A0A0K3CPX4</accession>
<evidence type="ECO:0000313" key="2">
    <source>
        <dbReference type="EMBL" id="CTR11038.1"/>
    </source>
</evidence>
<evidence type="ECO:0000256" key="1">
    <source>
        <dbReference type="SAM" id="MobiDB-lite"/>
    </source>
</evidence>
<sequence length="292" mass="32663">MDSEGHAMAEQTSLDSTPSNASLSADYLTNLPTELFSTVCELVHRSQRGPYLGMISRRFLPFARRLVFDTVDCRSIARIRCLHRALETCPELRSAVRKLVFGRSYSRADDFGEEVPPIPILLACLDHHTTSVLPLLQRIELHGCLDEEQRVHLVDTLGALQQYPTSTNSLNYSETLSRLSGVTRLTIGGRLPFKPILGFERRFYKRLTCQTETVTADELVTLLDHRRSTLGRLVLDISLLPSAPSPSVGVNFEGMSRILEHAEAAGVQVEGKAVQVHRVEQRRRAMREGGEV</sequence>
<name>A0A0K3CPX4_RHOTO</name>